<proteinExistence type="inferred from homology"/>
<organism evidence="9 10">
    <name type="scientific">Dracunculus medinensis</name>
    <name type="common">Guinea worm</name>
    <dbReference type="NCBI Taxonomy" id="318479"/>
    <lineage>
        <taxon>Eukaryota</taxon>
        <taxon>Metazoa</taxon>
        <taxon>Ecdysozoa</taxon>
        <taxon>Nematoda</taxon>
        <taxon>Chromadorea</taxon>
        <taxon>Rhabditida</taxon>
        <taxon>Spirurina</taxon>
        <taxon>Dracunculoidea</taxon>
        <taxon>Dracunculidae</taxon>
        <taxon>Dracunculus</taxon>
    </lineage>
</organism>
<evidence type="ECO:0000259" key="8">
    <source>
        <dbReference type="PROSITE" id="PS50206"/>
    </source>
</evidence>
<dbReference type="GO" id="GO:0000086">
    <property type="term" value="P:G2/M transition of mitotic cell cycle"/>
    <property type="evidence" value="ECO:0007669"/>
    <property type="project" value="TreeGrafter"/>
</dbReference>
<dbReference type="PRINTS" id="PR00716">
    <property type="entry name" value="MPIPHPHTASE"/>
</dbReference>
<evidence type="ECO:0000256" key="5">
    <source>
        <dbReference type="ARBA" id="ARBA00022912"/>
    </source>
</evidence>
<dbReference type="PANTHER" id="PTHR10828">
    <property type="entry name" value="M-PHASE INDUCER PHOSPHATASE DUAL SPECIFICITY PHOSPHATASE CDC25"/>
    <property type="match status" value="1"/>
</dbReference>
<dbReference type="Gene3D" id="3.40.250.10">
    <property type="entry name" value="Rhodanese-like domain"/>
    <property type="match status" value="1"/>
</dbReference>
<dbReference type="SUPFAM" id="SSF52821">
    <property type="entry name" value="Rhodanese/Cell cycle control phosphatase"/>
    <property type="match status" value="1"/>
</dbReference>
<evidence type="ECO:0000256" key="6">
    <source>
        <dbReference type="ARBA" id="ARBA00023306"/>
    </source>
</evidence>
<reference evidence="10" key="1">
    <citation type="submission" date="2017-02" db="UniProtKB">
        <authorList>
            <consortium name="WormBaseParasite"/>
        </authorList>
    </citation>
    <scope>IDENTIFICATION</scope>
</reference>
<keyword evidence="4" id="KW-0378">Hydrolase</keyword>
<evidence type="ECO:0000313" key="9">
    <source>
        <dbReference type="Proteomes" id="UP000038040"/>
    </source>
</evidence>
<sequence>LRFIERPSITSTAFKSIEAEVMKELYEKFSAEEFTKRFALVDCRYPYEYNGGHLKYAINIHNRKDLIDYFYPSDQEKLNEMLRKILIFYCEYSTKRGPDMAFALRSEDRNRNIWKYPTVDYKEIYLIDRGYQNFYETFGSQVCFSLLIISYLV</sequence>
<keyword evidence="3" id="KW-0132">Cell division</keyword>
<dbReference type="InterPro" id="IPR036873">
    <property type="entry name" value="Rhodanese-like_dom_sf"/>
</dbReference>
<evidence type="ECO:0000256" key="1">
    <source>
        <dbReference type="ARBA" id="ARBA00011065"/>
    </source>
</evidence>
<dbReference type="Proteomes" id="UP000038040">
    <property type="component" value="Unplaced"/>
</dbReference>
<dbReference type="GO" id="GO:0005737">
    <property type="term" value="C:cytoplasm"/>
    <property type="evidence" value="ECO:0007669"/>
    <property type="project" value="TreeGrafter"/>
</dbReference>
<evidence type="ECO:0000313" key="10">
    <source>
        <dbReference type="WBParaSite" id="DME_0000291901-mRNA-1"/>
    </source>
</evidence>
<name>A0A0N4U7F8_DRAME</name>
<dbReference type="PROSITE" id="PS50206">
    <property type="entry name" value="RHODANESE_3"/>
    <property type="match status" value="1"/>
</dbReference>
<dbReference type="InterPro" id="IPR000751">
    <property type="entry name" value="MPI_Phosphatase"/>
</dbReference>
<dbReference type="GO" id="GO:0051301">
    <property type="term" value="P:cell division"/>
    <property type="evidence" value="ECO:0007669"/>
    <property type="project" value="UniProtKB-KW"/>
</dbReference>
<evidence type="ECO:0000256" key="4">
    <source>
        <dbReference type="ARBA" id="ARBA00022801"/>
    </source>
</evidence>
<dbReference type="WBParaSite" id="DME_0000291901-mRNA-1">
    <property type="protein sequence ID" value="DME_0000291901-mRNA-1"/>
    <property type="gene ID" value="DME_0000291901"/>
</dbReference>
<dbReference type="PANTHER" id="PTHR10828:SF76">
    <property type="entry name" value="M-PHASE INDUCER PHOSPHATASE"/>
    <property type="match status" value="1"/>
</dbReference>
<dbReference type="GO" id="GO:0110032">
    <property type="term" value="P:positive regulation of G2/MI transition of meiotic cell cycle"/>
    <property type="evidence" value="ECO:0007669"/>
    <property type="project" value="TreeGrafter"/>
</dbReference>
<accession>A0A0N4U7F8</accession>
<feature type="domain" description="Rhodanese" evidence="8">
    <location>
        <begin position="34"/>
        <end position="143"/>
    </location>
</feature>
<dbReference type="EC" id="3.1.3.48" evidence="2"/>
<evidence type="ECO:0000256" key="2">
    <source>
        <dbReference type="ARBA" id="ARBA00013064"/>
    </source>
</evidence>
<dbReference type="AlphaFoldDB" id="A0A0N4U7F8"/>
<dbReference type="GO" id="GO:0010971">
    <property type="term" value="P:positive regulation of G2/M transition of mitotic cell cycle"/>
    <property type="evidence" value="ECO:0007669"/>
    <property type="project" value="TreeGrafter"/>
</dbReference>
<dbReference type="InterPro" id="IPR001763">
    <property type="entry name" value="Rhodanese-like_dom"/>
</dbReference>
<keyword evidence="5" id="KW-0904">Protein phosphatase</keyword>
<dbReference type="GO" id="GO:0005634">
    <property type="term" value="C:nucleus"/>
    <property type="evidence" value="ECO:0007669"/>
    <property type="project" value="TreeGrafter"/>
</dbReference>
<dbReference type="GO" id="GO:0004725">
    <property type="term" value="F:protein tyrosine phosphatase activity"/>
    <property type="evidence" value="ECO:0007669"/>
    <property type="project" value="UniProtKB-EC"/>
</dbReference>
<protein>
    <recommendedName>
        <fullName evidence="2">protein-tyrosine-phosphatase</fullName>
        <ecNumber evidence="2">3.1.3.48</ecNumber>
    </recommendedName>
</protein>
<dbReference type="Pfam" id="PF00581">
    <property type="entry name" value="Rhodanese"/>
    <property type="match status" value="1"/>
</dbReference>
<comment type="similarity">
    <text evidence="1">Belongs to the MPI phosphatase family.</text>
</comment>
<comment type="catalytic activity">
    <reaction evidence="7">
        <text>O-phospho-L-tyrosyl-[protein] + H2O = L-tyrosyl-[protein] + phosphate</text>
        <dbReference type="Rhea" id="RHEA:10684"/>
        <dbReference type="Rhea" id="RHEA-COMP:10136"/>
        <dbReference type="Rhea" id="RHEA-COMP:20101"/>
        <dbReference type="ChEBI" id="CHEBI:15377"/>
        <dbReference type="ChEBI" id="CHEBI:43474"/>
        <dbReference type="ChEBI" id="CHEBI:46858"/>
        <dbReference type="ChEBI" id="CHEBI:61978"/>
        <dbReference type="EC" id="3.1.3.48"/>
    </reaction>
</comment>
<keyword evidence="6" id="KW-0131">Cell cycle</keyword>
<evidence type="ECO:0000256" key="7">
    <source>
        <dbReference type="ARBA" id="ARBA00051722"/>
    </source>
</evidence>
<evidence type="ECO:0000256" key="3">
    <source>
        <dbReference type="ARBA" id="ARBA00022618"/>
    </source>
</evidence>
<dbReference type="SMART" id="SM00450">
    <property type="entry name" value="RHOD"/>
    <property type="match status" value="1"/>
</dbReference>